<sequence>MDSPERRSPSTSPLGPRDPATGQPRAQLLRPSASATPCGPHPRTLPLLARCASTAQGESLPRAAGREATPTQHHRRAQKRVVGDPRRERTTLLPEAAALHTPSPYALMLRECRDVHASQVSVVALASDAEAPLLASGATSSGTVQCARARTQPRCVPLGHAC</sequence>
<evidence type="ECO:0000313" key="3">
    <source>
        <dbReference type="Proteomes" id="UP000008370"/>
    </source>
</evidence>
<name>K5VUC3_PHACS</name>
<accession>K5VUC3</accession>
<proteinExistence type="predicted"/>
<organism evidence="2 3">
    <name type="scientific">Phanerochaete carnosa (strain HHB-10118-sp)</name>
    <name type="common">White-rot fungus</name>
    <name type="synonym">Peniophora carnosa</name>
    <dbReference type="NCBI Taxonomy" id="650164"/>
    <lineage>
        <taxon>Eukaryota</taxon>
        <taxon>Fungi</taxon>
        <taxon>Dikarya</taxon>
        <taxon>Basidiomycota</taxon>
        <taxon>Agaricomycotina</taxon>
        <taxon>Agaricomycetes</taxon>
        <taxon>Polyporales</taxon>
        <taxon>Phanerochaetaceae</taxon>
        <taxon>Phanerochaete</taxon>
    </lineage>
</organism>
<dbReference type="HOGENOM" id="CLU_1635977_0_0_1"/>
<dbReference type="Proteomes" id="UP000008370">
    <property type="component" value="Unassembled WGS sequence"/>
</dbReference>
<dbReference type="RefSeq" id="XP_007400651.1">
    <property type="nucleotide sequence ID" value="XM_007400589.1"/>
</dbReference>
<evidence type="ECO:0000256" key="1">
    <source>
        <dbReference type="SAM" id="MobiDB-lite"/>
    </source>
</evidence>
<dbReference type="KEGG" id="pco:PHACADRAFT_200325"/>
<feature type="region of interest" description="Disordered" evidence="1">
    <location>
        <begin position="1"/>
        <end position="87"/>
    </location>
</feature>
<dbReference type="GeneID" id="18911495"/>
<evidence type="ECO:0000313" key="2">
    <source>
        <dbReference type="EMBL" id="EKM50375.1"/>
    </source>
</evidence>
<dbReference type="AlphaFoldDB" id="K5VUC3"/>
<protein>
    <submittedName>
        <fullName evidence="2">Uncharacterized protein</fullName>
    </submittedName>
</protein>
<keyword evidence="3" id="KW-1185">Reference proteome</keyword>
<reference evidence="2 3" key="1">
    <citation type="journal article" date="2012" name="BMC Genomics">
        <title>Comparative genomics of the white-rot fungi, Phanerochaete carnosa and P. chrysosporium, to elucidate the genetic basis of the distinct wood types they colonize.</title>
        <authorList>
            <person name="Suzuki H."/>
            <person name="MacDonald J."/>
            <person name="Syed K."/>
            <person name="Salamov A."/>
            <person name="Hori C."/>
            <person name="Aerts A."/>
            <person name="Henrissat B."/>
            <person name="Wiebenga A."/>
            <person name="vanKuyk P.A."/>
            <person name="Barry K."/>
            <person name="Lindquist E."/>
            <person name="LaButti K."/>
            <person name="Lapidus A."/>
            <person name="Lucas S."/>
            <person name="Coutinho P."/>
            <person name="Gong Y."/>
            <person name="Samejima M."/>
            <person name="Mahadevan R."/>
            <person name="Abou-Zaid M."/>
            <person name="de Vries R.P."/>
            <person name="Igarashi K."/>
            <person name="Yadav J.S."/>
            <person name="Grigoriev I.V."/>
            <person name="Master E.R."/>
        </authorList>
    </citation>
    <scope>NUCLEOTIDE SEQUENCE [LARGE SCALE GENOMIC DNA]</scope>
    <source>
        <strain evidence="2 3">HHB-10118-sp</strain>
    </source>
</reference>
<gene>
    <name evidence="2" type="ORF">PHACADRAFT_200325</name>
</gene>
<dbReference type="EMBL" id="JH930478">
    <property type="protein sequence ID" value="EKM50375.1"/>
    <property type="molecule type" value="Genomic_DNA"/>
</dbReference>
<dbReference type="InParanoid" id="K5VUC3"/>